<organism evidence="2 3">
    <name type="scientific">Lujinxingia litoralis</name>
    <dbReference type="NCBI Taxonomy" id="2211119"/>
    <lineage>
        <taxon>Bacteria</taxon>
        <taxon>Deltaproteobacteria</taxon>
        <taxon>Bradymonadales</taxon>
        <taxon>Lujinxingiaceae</taxon>
        <taxon>Lujinxingia</taxon>
    </lineage>
</organism>
<dbReference type="SUPFAM" id="SSF54637">
    <property type="entry name" value="Thioesterase/thiol ester dehydrase-isomerase"/>
    <property type="match status" value="1"/>
</dbReference>
<dbReference type="Proteomes" id="UP000249169">
    <property type="component" value="Unassembled WGS sequence"/>
</dbReference>
<sequence>MGEETFDLSSGGVEKVLRRLRRKPLLDAAAWPTGVAGVGSGERGAVEGLLPHRGSMLLVDELVGVDLERRLAVGRRLITEEHVGLDGHFPGDPVLPGVLLVEMMGQVGLCLYGLMLRAELPGEAAALQVRATKVLGAHFVREVRPGQRVDLVVQATRFDTMLGECVAQALVEGQVVGAMAGEVTVF</sequence>
<dbReference type="EMBL" id="QHKO01000004">
    <property type="protein sequence ID" value="RAL22446.1"/>
    <property type="molecule type" value="Genomic_DNA"/>
</dbReference>
<evidence type="ECO:0000313" key="3">
    <source>
        <dbReference type="Proteomes" id="UP000249169"/>
    </source>
</evidence>
<evidence type="ECO:0000256" key="1">
    <source>
        <dbReference type="ARBA" id="ARBA00023239"/>
    </source>
</evidence>
<comment type="caution">
    <text evidence="2">The sequence shown here is derived from an EMBL/GenBank/DDBJ whole genome shotgun (WGS) entry which is preliminary data.</text>
</comment>
<keyword evidence="3" id="KW-1185">Reference proteome</keyword>
<evidence type="ECO:0008006" key="4">
    <source>
        <dbReference type="Google" id="ProtNLM"/>
    </source>
</evidence>
<dbReference type="AlphaFoldDB" id="A0A328C627"/>
<dbReference type="PANTHER" id="PTHR30272:SF1">
    <property type="entry name" value="3-HYDROXYACYL-[ACYL-CARRIER-PROTEIN] DEHYDRATASE"/>
    <property type="match status" value="1"/>
</dbReference>
<dbReference type="InterPro" id="IPR013114">
    <property type="entry name" value="FabA_FabZ"/>
</dbReference>
<dbReference type="OrthoDB" id="9772788at2"/>
<dbReference type="GO" id="GO:0016829">
    <property type="term" value="F:lyase activity"/>
    <property type="evidence" value="ECO:0007669"/>
    <property type="project" value="UniProtKB-KW"/>
</dbReference>
<reference evidence="2 3" key="1">
    <citation type="submission" date="2018-05" db="EMBL/GenBank/DDBJ databases">
        <title>Lujinxingia marina gen. nov. sp. nov., a new facultative anaerobic member of the class Deltaproteobacteria, and proposal of Lujinxingaceae fam. nov.</title>
        <authorList>
            <person name="Li C.-M."/>
        </authorList>
    </citation>
    <scope>NUCLEOTIDE SEQUENCE [LARGE SCALE GENOMIC DNA]</scope>
    <source>
        <strain evidence="2 3">B210</strain>
    </source>
</reference>
<dbReference type="InterPro" id="IPR029069">
    <property type="entry name" value="HotDog_dom_sf"/>
</dbReference>
<dbReference type="PANTHER" id="PTHR30272">
    <property type="entry name" value="3-HYDROXYACYL-[ACYL-CARRIER-PROTEIN] DEHYDRATASE"/>
    <property type="match status" value="1"/>
</dbReference>
<proteinExistence type="predicted"/>
<dbReference type="Gene3D" id="3.10.129.10">
    <property type="entry name" value="Hotdog Thioesterase"/>
    <property type="match status" value="1"/>
</dbReference>
<gene>
    <name evidence="2" type="ORF">DL240_11410</name>
</gene>
<dbReference type="Pfam" id="PF07977">
    <property type="entry name" value="FabA"/>
    <property type="match status" value="1"/>
</dbReference>
<accession>A0A328C627</accession>
<evidence type="ECO:0000313" key="2">
    <source>
        <dbReference type="EMBL" id="RAL22446.1"/>
    </source>
</evidence>
<dbReference type="RefSeq" id="WP_111730018.1">
    <property type="nucleotide sequence ID" value="NZ_QHKO01000004.1"/>
</dbReference>
<protein>
    <recommendedName>
        <fullName evidence="4">Beta-hydroxyacyl-ACP dehydratase</fullName>
    </recommendedName>
</protein>
<name>A0A328C627_9DELT</name>
<keyword evidence="1" id="KW-0456">Lyase</keyword>